<sequence>MMKKIFFVCACFALLDSTIAKGVIDVEGFVEEQDPRLTSGFSCKGQKNGLYQDPNDCSGFINCWDGRIFFQKCPKGLNFNPKTKYCDWPENVTCPDFCASRPDGIYPDPETCKGFIHCHNNRTARKNCPTGTLFNPKLKVCDWPHNVDCPTEPGSGDFM</sequence>
<dbReference type="PANTHER" id="PTHR23301:SF0">
    <property type="entry name" value="CHITIN-BINDING TYPE-2 DOMAIN-CONTAINING PROTEIN-RELATED"/>
    <property type="match status" value="1"/>
</dbReference>
<evidence type="ECO:0000313" key="9">
    <source>
        <dbReference type="RefSeq" id="XP_031575022.1"/>
    </source>
</evidence>
<keyword evidence="8" id="KW-1185">Reference proteome</keyword>
<evidence type="ECO:0000256" key="6">
    <source>
        <dbReference type="SAM" id="SignalP"/>
    </source>
</evidence>
<keyword evidence="1" id="KW-0147">Chitin-binding</keyword>
<dbReference type="GO" id="GO:0005576">
    <property type="term" value="C:extracellular region"/>
    <property type="evidence" value="ECO:0007669"/>
    <property type="project" value="InterPro"/>
</dbReference>
<dbReference type="InParanoid" id="A0A6P8J5N5"/>
<proteinExistence type="predicted"/>
<evidence type="ECO:0000256" key="1">
    <source>
        <dbReference type="ARBA" id="ARBA00022669"/>
    </source>
</evidence>
<evidence type="ECO:0000313" key="8">
    <source>
        <dbReference type="Proteomes" id="UP000515163"/>
    </source>
</evidence>
<evidence type="ECO:0000256" key="2">
    <source>
        <dbReference type="ARBA" id="ARBA00022729"/>
    </source>
</evidence>
<organism evidence="8 9">
    <name type="scientific">Actinia tenebrosa</name>
    <name type="common">Australian red waratah sea anemone</name>
    <dbReference type="NCBI Taxonomy" id="6105"/>
    <lineage>
        <taxon>Eukaryota</taxon>
        <taxon>Metazoa</taxon>
        <taxon>Cnidaria</taxon>
        <taxon>Anthozoa</taxon>
        <taxon>Hexacorallia</taxon>
        <taxon>Actiniaria</taxon>
        <taxon>Actiniidae</taxon>
        <taxon>Actinia</taxon>
    </lineage>
</organism>
<keyword evidence="4" id="KW-1015">Disulfide bond</keyword>
<dbReference type="SUPFAM" id="SSF57625">
    <property type="entry name" value="Invertebrate chitin-binding proteins"/>
    <property type="match status" value="2"/>
</dbReference>
<dbReference type="GeneID" id="116308686"/>
<dbReference type="RefSeq" id="XP_031575022.1">
    <property type="nucleotide sequence ID" value="XM_031719162.1"/>
</dbReference>
<dbReference type="Pfam" id="PF01607">
    <property type="entry name" value="CBM_14"/>
    <property type="match status" value="2"/>
</dbReference>
<dbReference type="FunFam" id="2.170.140.10:FF:000001">
    <property type="entry name" value="Acidic mammalian chitinase"/>
    <property type="match status" value="1"/>
</dbReference>
<keyword evidence="3" id="KW-0677">Repeat</keyword>
<keyword evidence="5" id="KW-0325">Glycoprotein</keyword>
<evidence type="ECO:0000259" key="7">
    <source>
        <dbReference type="PROSITE" id="PS50940"/>
    </source>
</evidence>
<dbReference type="OrthoDB" id="5944949at2759"/>
<dbReference type="InterPro" id="IPR002557">
    <property type="entry name" value="Chitin-bd_dom"/>
</dbReference>
<dbReference type="GO" id="GO:0008061">
    <property type="term" value="F:chitin binding"/>
    <property type="evidence" value="ECO:0007669"/>
    <property type="project" value="UniProtKB-KW"/>
</dbReference>
<evidence type="ECO:0000256" key="5">
    <source>
        <dbReference type="ARBA" id="ARBA00023180"/>
    </source>
</evidence>
<dbReference type="SMART" id="SM00494">
    <property type="entry name" value="ChtBD2"/>
    <property type="match status" value="2"/>
</dbReference>
<accession>A0A6P8J5N5</accession>
<reference evidence="9" key="1">
    <citation type="submission" date="2025-08" db="UniProtKB">
        <authorList>
            <consortium name="RefSeq"/>
        </authorList>
    </citation>
    <scope>IDENTIFICATION</scope>
    <source>
        <tissue evidence="9">Tentacle</tissue>
    </source>
</reference>
<dbReference type="KEGG" id="aten:116308686"/>
<evidence type="ECO:0000256" key="3">
    <source>
        <dbReference type="ARBA" id="ARBA00022737"/>
    </source>
</evidence>
<evidence type="ECO:0000256" key="4">
    <source>
        <dbReference type="ARBA" id="ARBA00023157"/>
    </source>
</evidence>
<feature type="signal peptide" evidence="6">
    <location>
        <begin position="1"/>
        <end position="20"/>
    </location>
</feature>
<dbReference type="AlphaFoldDB" id="A0A6P8J5N5"/>
<feature type="domain" description="Chitin-binding type-2" evidence="7">
    <location>
        <begin position="40"/>
        <end position="96"/>
    </location>
</feature>
<feature type="chain" id="PRO_5028274931" evidence="6">
    <location>
        <begin position="21"/>
        <end position="159"/>
    </location>
</feature>
<dbReference type="Gene3D" id="2.170.140.10">
    <property type="entry name" value="Chitin binding domain"/>
    <property type="match status" value="2"/>
</dbReference>
<dbReference type="PROSITE" id="PS50940">
    <property type="entry name" value="CHIT_BIND_II"/>
    <property type="match status" value="2"/>
</dbReference>
<keyword evidence="2 6" id="KW-0732">Signal</keyword>
<protein>
    <submittedName>
        <fullName evidence="9">Chitin-binding domain protein cbd-1-like</fullName>
    </submittedName>
</protein>
<feature type="domain" description="Chitin-binding type-2" evidence="7">
    <location>
        <begin position="98"/>
        <end position="151"/>
    </location>
</feature>
<dbReference type="PANTHER" id="PTHR23301">
    <property type="entry name" value="CHITIN BINDING PERITROPHIN-A"/>
    <property type="match status" value="1"/>
</dbReference>
<gene>
    <name evidence="9" type="primary">LOC116308686</name>
</gene>
<name>A0A6P8J5N5_ACTTE</name>
<dbReference type="InterPro" id="IPR051940">
    <property type="entry name" value="Chitin_bind-dev_reg"/>
</dbReference>
<dbReference type="Proteomes" id="UP000515163">
    <property type="component" value="Unplaced"/>
</dbReference>
<dbReference type="InterPro" id="IPR036508">
    <property type="entry name" value="Chitin-bd_dom_sf"/>
</dbReference>